<proteinExistence type="predicted"/>
<sequence length="153" mass="16059">MDLPALDVGIGERRIEGLADDVEDVAEHGVAHRHGDAVTEVAHRRATTETVGGLHGDHAHPAVADLLGHLGDDDDVGVAVVEGHLNSGVDLGKSPTGELNVDHRAGDGDNSPILEVCGVLGDGHRGLVSCVRRSVDRSRRVTPVEVFGEKVLR</sequence>
<organism evidence="1">
    <name type="scientific">freshwater metagenome</name>
    <dbReference type="NCBI Taxonomy" id="449393"/>
    <lineage>
        <taxon>unclassified sequences</taxon>
        <taxon>metagenomes</taxon>
        <taxon>ecological metagenomes</taxon>
    </lineage>
</organism>
<accession>A0A6J5YMQ3</accession>
<evidence type="ECO:0000313" key="1">
    <source>
        <dbReference type="EMBL" id="CAB4324762.1"/>
    </source>
</evidence>
<dbReference type="EMBL" id="CAEMXZ010000214">
    <property type="protein sequence ID" value="CAB4324762.1"/>
    <property type="molecule type" value="Genomic_DNA"/>
</dbReference>
<reference evidence="1" key="1">
    <citation type="submission" date="2020-05" db="EMBL/GenBank/DDBJ databases">
        <authorList>
            <person name="Chiriac C."/>
            <person name="Salcher M."/>
            <person name="Ghai R."/>
            <person name="Kavagutti S V."/>
        </authorList>
    </citation>
    <scope>NUCLEOTIDE SEQUENCE</scope>
</reference>
<name>A0A6J5YMQ3_9ZZZZ</name>
<gene>
    <name evidence="1" type="ORF">UFOPK1392_02538</name>
</gene>
<protein>
    <submittedName>
        <fullName evidence="1">Unannotated protein</fullName>
    </submittedName>
</protein>
<dbReference type="AlphaFoldDB" id="A0A6J5YMQ3"/>